<evidence type="ECO:0000313" key="4">
    <source>
        <dbReference type="Proteomes" id="UP000037210"/>
    </source>
</evidence>
<keyword evidence="1" id="KW-0812">Transmembrane</keyword>
<evidence type="ECO:0000259" key="2">
    <source>
        <dbReference type="Pfam" id="PF14242"/>
    </source>
</evidence>
<keyword evidence="1" id="KW-1133">Transmembrane helix</keyword>
<reference evidence="3 4" key="1">
    <citation type="submission" date="2015-06" db="EMBL/GenBank/DDBJ databases">
        <title>New insights into the roles of widespread benthic archaea in carbon and nitrogen cycling.</title>
        <authorList>
            <person name="Lazar C.S."/>
            <person name="Baker B.J."/>
            <person name="Seitz K.W."/>
            <person name="Hyde A.S."/>
            <person name="Dick G.J."/>
            <person name="Hinrichs K.-U."/>
            <person name="Teske A.P."/>
        </authorList>
    </citation>
    <scope>NUCLEOTIDE SEQUENCE [LARGE SCALE GENOMIC DNA]</scope>
    <source>
        <strain evidence="3">DG-45</strain>
    </source>
</reference>
<organism evidence="3 4">
    <name type="scientific">miscellaneous Crenarchaeota group-15 archaeon DG-45</name>
    <dbReference type="NCBI Taxonomy" id="1685127"/>
    <lineage>
        <taxon>Archaea</taxon>
        <taxon>Candidatus Bathyarchaeota</taxon>
        <taxon>MCG-15</taxon>
    </lineage>
</organism>
<evidence type="ECO:0000313" key="3">
    <source>
        <dbReference type="EMBL" id="KON31115.1"/>
    </source>
</evidence>
<accession>A0A0M0BRW3</accession>
<keyword evidence="1" id="KW-0472">Membrane</keyword>
<proteinExistence type="predicted"/>
<comment type="caution">
    <text evidence="3">The sequence shown here is derived from an EMBL/GenBank/DDBJ whole genome shotgun (WGS) entry which is preliminary data.</text>
</comment>
<dbReference type="Pfam" id="PF14242">
    <property type="entry name" value="DUF4342"/>
    <property type="match status" value="1"/>
</dbReference>
<feature type="domain" description="DUF4342" evidence="2">
    <location>
        <begin position="2"/>
        <end position="60"/>
    </location>
</feature>
<dbReference type="Proteomes" id="UP000037210">
    <property type="component" value="Unassembled WGS sequence"/>
</dbReference>
<name>A0A0M0BRW3_9ARCH</name>
<dbReference type="InterPro" id="IPR025642">
    <property type="entry name" value="DUF4342"/>
</dbReference>
<dbReference type="EMBL" id="LFWZ01000013">
    <property type="protein sequence ID" value="KON31115.1"/>
    <property type="molecule type" value="Genomic_DNA"/>
</dbReference>
<dbReference type="AlphaFoldDB" id="A0A0M0BRW3"/>
<protein>
    <recommendedName>
        <fullName evidence="2">DUF4342 domain-containing protein</fullName>
    </recommendedName>
</protein>
<feature type="transmembrane region" description="Helical" evidence="1">
    <location>
        <begin position="26"/>
        <end position="51"/>
    </location>
</feature>
<sequence length="67" mass="7019">MKELIREGNVSRVVVRNEKGETLLEIPVTVGVIGALFAPYLAALGAIAALATRCTIAVERRAEPGSG</sequence>
<gene>
    <name evidence="3" type="ORF">AC482_01970</name>
</gene>
<evidence type="ECO:0000256" key="1">
    <source>
        <dbReference type="SAM" id="Phobius"/>
    </source>
</evidence>